<evidence type="ECO:0000256" key="1">
    <source>
        <dbReference type="SAM" id="MobiDB-lite"/>
    </source>
</evidence>
<reference evidence="2" key="1">
    <citation type="submission" date="2020-05" db="EMBL/GenBank/DDBJ databases">
        <title>Phylogenomic resolution of chytrid fungi.</title>
        <authorList>
            <person name="Stajich J.E."/>
            <person name="Amses K."/>
            <person name="Simmons R."/>
            <person name="Seto K."/>
            <person name="Myers J."/>
            <person name="Bonds A."/>
            <person name="Quandt C.A."/>
            <person name="Barry K."/>
            <person name="Liu P."/>
            <person name="Grigoriev I."/>
            <person name="Longcore J.E."/>
            <person name="James T.Y."/>
        </authorList>
    </citation>
    <scope>NUCLEOTIDE SEQUENCE</scope>
    <source>
        <strain evidence="2">JEL0318</strain>
    </source>
</reference>
<sequence>MRQKSQKPTTTTTKPKTHPWDSYTTAVPKVSPVRKRTRCLFTCVPTVTRPILDKFFARYPDIILRDCITFIGGTILVMEGDPAFIEAYFRTRTTLSFIPFDHENKIKEFDEETGSLSVDQIYAMEEVEKSYESLIKNGYEADGDDNISETSSLTDGVLASQVAGQVVGAAQEAGEAAAPVPKDLAASAQQTVGQAAQQQTVSSATAPSTVPTTVTAVEAPSAVRVAGTPVYVVPHASLCESKRADSLAGTGNLSGGSSNVPKQTLKTMSDAAFRLPTHKQTLKTMSDGTFPQKDADDDVAKSAEAVTDGEKIVETPPTAESKEKKTTTKKAFTTTAKKTTQTDRTLIVSGPRASKLKKIDYKRLATVGTTANAPAKTAAAKKAAPLAGVDVFKAAVLAARTGLEFGCYCGARRAPTDFLCEECRRWGYKGWSYVCKVCAAETETEEEEIAEEGERPDGSRAAAAGQ</sequence>
<feature type="region of interest" description="Disordered" evidence="1">
    <location>
        <begin position="446"/>
        <end position="466"/>
    </location>
</feature>
<evidence type="ECO:0000313" key="3">
    <source>
        <dbReference type="Proteomes" id="UP001212841"/>
    </source>
</evidence>
<dbReference type="EMBL" id="JADGJD010000023">
    <property type="protein sequence ID" value="KAJ3056716.1"/>
    <property type="molecule type" value="Genomic_DNA"/>
</dbReference>
<keyword evidence="3" id="KW-1185">Reference proteome</keyword>
<gene>
    <name evidence="2" type="ORF">HK097_004869</name>
</gene>
<comment type="caution">
    <text evidence="2">The sequence shown here is derived from an EMBL/GenBank/DDBJ whole genome shotgun (WGS) entry which is preliminary data.</text>
</comment>
<name>A0AAD5SKI0_9FUNG</name>
<feature type="region of interest" description="Disordered" evidence="1">
    <location>
        <begin position="1"/>
        <end position="23"/>
    </location>
</feature>
<dbReference type="AlphaFoldDB" id="A0AAD5SKI0"/>
<organism evidence="2 3">
    <name type="scientific">Rhizophlyctis rosea</name>
    <dbReference type="NCBI Taxonomy" id="64517"/>
    <lineage>
        <taxon>Eukaryota</taxon>
        <taxon>Fungi</taxon>
        <taxon>Fungi incertae sedis</taxon>
        <taxon>Chytridiomycota</taxon>
        <taxon>Chytridiomycota incertae sedis</taxon>
        <taxon>Chytridiomycetes</taxon>
        <taxon>Rhizophlyctidales</taxon>
        <taxon>Rhizophlyctidaceae</taxon>
        <taxon>Rhizophlyctis</taxon>
    </lineage>
</organism>
<evidence type="ECO:0000313" key="2">
    <source>
        <dbReference type="EMBL" id="KAJ3056716.1"/>
    </source>
</evidence>
<protein>
    <submittedName>
        <fullName evidence="2">Uncharacterized protein</fullName>
    </submittedName>
</protein>
<proteinExistence type="predicted"/>
<dbReference type="Proteomes" id="UP001212841">
    <property type="component" value="Unassembled WGS sequence"/>
</dbReference>
<accession>A0AAD5SKI0</accession>